<evidence type="ECO:0008006" key="2">
    <source>
        <dbReference type="Google" id="ProtNLM"/>
    </source>
</evidence>
<name>X0U8V9_9ZZZZ</name>
<reference evidence="1" key="1">
    <citation type="journal article" date="2014" name="Front. Microbiol.">
        <title>High frequency of phylogenetically diverse reductive dehalogenase-homologous genes in deep subseafloor sedimentary metagenomes.</title>
        <authorList>
            <person name="Kawai M."/>
            <person name="Futagami T."/>
            <person name="Toyoda A."/>
            <person name="Takaki Y."/>
            <person name="Nishi S."/>
            <person name="Hori S."/>
            <person name="Arai W."/>
            <person name="Tsubouchi T."/>
            <person name="Morono Y."/>
            <person name="Uchiyama I."/>
            <person name="Ito T."/>
            <person name="Fujiyama A."/>
            <person name="Inagaki F."/>
            <person name="Takami H."/>
        </authorList>
    </citation>
    <scope>NUCLEOTIDE SEQUENCE</scope>
    <source>
        <strain evidence="1">Expedition CK06-06</strain>
    </source>
</reference>
<sequence length="163" mass="18070">VVIGLNNQSVAVWTYNETFLLNASYVSQTDECIHVAYTFDSNGTIHHLYINGTERDNSTASPDTGVPGTLRLARNWTGPLPYISFDGIIDDVAIWNRTLSESEIQYFIGLPVSYCGVEHLCNDATLILWDETDKRNLPFATGIGGIVGQPIKSFTNYTLIYAD</sequence>
<gene>
    <name evidence="1" type="ORF">S01H1_39965</name>
</gene>
<dbReference type="InterPro" id="IPR013320">
    <property type="entry name" value="ConA-like_dom_sf"/>
</dbReference>
<proteinExistence type="predicted"/>
<protein>
    <recommendedName>
        <fullName evidence="2">LamG-like jellyroll fold domain-containing protein</fullName>
    </recommendedName>
</protein>
<dbReference type="AlphaFoldDB" id="X0U8V9"/>
<dbReference type="Pfam" id="PF13385">
    <property type="entry name" value="Laminin_G_3"/>
    <property type="match status" value="1"/>
</dbReference>
<dbReference type="SUPFAM" id="SSF49899">
    <property type="entry name" value="Concanavalin A-like lectins/glucanases"/>
    <property type="match status" value="1"/>
</dbReference>
<dbReference type="Gene3D" id="2.60.120.200">
    <property type="match status" value="1"/>
</dbReference>
<organism evidence="1">
    <name type="scientific">marine sediment metagenome</name>
    <dbReference type="NCBI Taxonomy" id="412755"/>
    <lineage>
        <taxon>unclassified sequences</taxon>
        <taxon>metagenomes</taxon>
        <taxon>ecological metagenomes</taxon>
    </lineage>
</organism>
<dbReference type="EMBL" id="BARS01025272">
    <property type="protein sequence ID" value="GAG02249.1"/>
    <property type="molecule type" value="Genomic_DNA"/>
</dbReference>
<comment type="caution">
    <text evidence="1">The sequence shown here is derived from an EMBL/GenBank/DDBJ whole genome shotgun (WGS) entry which is preliminary data.</text>
</comment>
<feature type="non-terminal residue" evidence="1">
    <location>
        <position position="1"/>
    </location>
</feature>
<accession>X0U8V9</accession>
<evidence type="ECO:0000313" key="1">
    <source>
        <dbReference type="EMBL" id="GAG02249.1"/>
    </source>
</evidence>